<dbReference type="Proteomes" id="UP001331761">
    <property type="component" value="Unassembled WGS sequence"/>
</dbReference>
<name>A0AAN8G0A2_TRICO</name>
<comment type="caution">
    <text evidence="1">The sequence shown here is derived from an EMBL/GenBank/DDBJ whole genome shotgun (WGS) entry which is preliminary data.</text>
</comment>
<dbReference type="EMBL" id="WIXE01014828">
    <property type="protein sequence ID" value="KAK5973988.1"/>
    <property type="molecule type" value="Genomic_DNA"/>
</dbReference>
<proteinExistence type="predicted"/>
<reference evidence="1 2" key="1">
    <citation type="submission" date="2019-10" db="EMBL/GenBank/DDBJ databases">
        <title>Assembly and Annotation for the nematode Trichostrongylus colubriformis.</title>
        <authorList>
            <person name="Martin J."/>
        </authorList>
    </citation>
    <scope>NUCLEOTIDE SEQUENCE [LARGE SCALE GENOMIC DNA]</scope>
    <source>
        <strain evidence="1">G859</strain>
        <tissue evidence="1">Whole worm</tissue>
    </source>
</reference>
<organism evidence="1 2">
    <name type="scientific">Trichostrongylus colubriformis</name>
    <name type="common">Black scour worm</name>
    <dbReference type="NCBI Taxonomy" id="6319"/>
    <lineage>
        <taxon>Eukaryota</taxon>
        <taxon>Metazoa</taxon>
        <taxon>Ecdysozoa</taxon>
        <taxon>Nematoda</taxon>
        <taxon>Chromadorea</taxon>
        <taxon>Rhabditida</taxon>
        <taxon>Rhabditina</taxon>
        <taxon>Rhabditomorpha</taxon>
        <taxon>Strongyloidea</taxon>
        <taxon>Trichostrongylidae</taxon>
        <taxon>Trichostrongylus</taxon>
    </lineage>
</organism>
<protein>
    <submittedName>
        <fullName evidence="1">Uncharacterized protein</fullName>
    </submittedName>
</protein>
<accession>A0AAN8G0A2</accession>
<evidence type="ECO:0000313" key="1">
    <source>
        <dbReference type="EMBL" id="KAK5973988.1"/>
    </source>
</evidence>
<evidence type="ECO:0000313" key="2">
    <source>
        <dbReference type="Proteomes" id="UP001331761"/>
    </source>
</evidence>
<dbReference type="AlphaFoldDB" id="A0AAN8G0A2"/>
<keyword evidence="2" id="KW-1185">Reference proteome</keyword>
<gene>
    <name evidence="1" type="ORF">GCK32_020888</name>
</gene>
<sequence length="168" mass="18937">MSSCLTLAESLEMFNIVKLCLLFLIITQTNCYRNPFANFRPFEKITEWSHRIWNPFEKAKTNRNVVTTVDFENGNTVVTAYIAGQRRNATFPGKQIVTTTRYFLKTEKGTKLGNFEISIGNQTYIYKILDGQTIVTDGQGKPVVNGDPFNISTNNTVGTTNYTIGKSV</sequence>